<dbReference type="SMART" id="SM00564">
    <property type="entry name" value="PQQ"/>
    <property type="match status" value="6"/>
</dbReference>
<dbReference type="Pfam" id="PF00012">
    <property type="entry name" value="HSP70"/>
    <property type="match status" value="2"/>
</dbReference>
<dbReference type="Proteomes" id="UP001602245">
    <property type="component" value="Unassembled WGS sequence"/>
</dbReference>
<keyword evidence="2" id="KW-0547">Nucleotide-binding</keyword>
<feature type="region of interest" description="Disordered" evidence="6">
    <location>
        <begin position="404"/>
        <end position="444"/>
    </location>
</feature>
<dbReference type="Gene3D" id="3.30.420.40">
    <property type="match status" value="2"/>
</dbReference>
<keyword evidence="4" id="KW-0346">Stress response</keyword>
<evidence type="ECO:0000256" key="1">
    <source>
        <dbReference type="ARBA" id="ARBA00007381"/>
    </source>
</evidence>
<keyword evidence="7" id="KW-1133">Transmembrane helix</keyword>
<comment type="caution">
    <text evidence="9">The sequence shown here is derived from an EMBL/GenBank/DDBJ whole genome shotgun (WGS) entry which is preliminary data.</text>
</comment>
<keyword evidence="5" id="KW-0143">Chaperone</keyword>
<feature type="domain" description="Pyrrolo-quinoline quinone repeat" evidence="8">
    <location>
        <begin position="544"/>
        <end position="636"/>
    </location>
</feature>
<dbReference type="PROSITE" id="PS00297">
    <property type="entry name" value="HSP70_1"/>
    <property type="match status" value="1"/>
</dbReference>
<dbReference type="RefSeq" id="WP_051115142.1">
    <property type="nucleotide sequence ID" value="NZ_JBIAZU010000004.1"/>
</dbReference>
<sequence>MLEYGLGIDLGTTYSAAAINVDGAIETVRLGGRTPEIPSLVYLRDDGEVLVGEAAQRRGETDPTRLAREFKRRIGDPVPMRLGETPMAAHELTAALLRRVVATVAEGQGGPPRRIVLTHPANWGPYKRERLLEAARLADLPQVTLRTEPEAAAIRYAGTARVAVGETIAVYDLGGGTFDAAVLRKTADGFEVLGEPQGVEQLGGIDFDEAVLEHVRATLGDQLAGLDLDDPAVTEALSRLRRECVEAKESLSFDIEAEIGVALPRLHTRVRIKRDTFEAMISPALEETVAAVRRALRSASVPAEELRCVVLAGGSSRIPLVGLMVSRAFERPVVIDEQPELGIALGAARLSGPAAAQDAAAPVVLMPTPRDPAPAGPADRQDIPRAPLPPATVVGAAAVPGQNAGPLRVPAPGGAPAQPPSGAAAMPPTGSAAGPPGGAAAGAPGGAVAGVPGGGAAGPFGAATPLRSGAAGVPPFGGAPAGSGGGSWLRSKRVAVIGGFAAVLLVIGAITAVAAWPRDRAKGGGEPVAAGNQTSVSAGPAVDEAELLWRANTGVAAVEPPAVSAERIVVSGQDGTLRSYRRADGTLEWKVALGAGTRAATHIAGGVVVAATDDGHLIGIDPAQGKVRWRKDVGGQIGARPLTAGVLAYAGGQDGVLTAYGIGNGDRRWRLRTQGEISRPPTVIGGVVVVASGDGKLYGVSPDGEKLWTATAGQVTDGPVGTGHAACVAVDNGTVRCVQSEDGAELDGIADTVTIEGIAGGDGVLYTAGSDGSVGAWDPATAKQLWRKPGSGGSVRLIAAAGEVDVAYPDGSLAGLDAGSGEVRWRNTTGDKFSIAPGSDGAGLFAVGDSGVLYALRPPAGAVVPPTPSVEPTTEPATEPTAENRETRHTTKPTYYRSTRPSRTASPSASTTATTTPPTTEPTSQPSGA</sequence>
<evidence type="ECO:0000256" key="6">
    <source>
        <dbReference type="SAM" id="MobiDB-lite"/>
    </source>
</evidence>
<evidence type="ECO:0000256" key="2">
    <source>
        <dbReference type="ARBA" id="ARBA00022741"/>
    </source>
</evidence>
<evidence type="ECO:0000313" key="10">
    <source>
        <dbReference type="Proteomes" id="UP001602245"/>
    </source>
</evidence>
<dbReference type="PRINTS" id="PR00301">
    <property type="entry name" value="HEATSHOCK70"/>
</dbReference>
<feature type="compositionally biased region" description="Low complexity" evidence="6">
    <location>
        <begin position="410"/>
        <end position="434"/>
    </location>
</feature>
<keyword evidence="7" id="KW-0812">Transmembrane</keyword>
<dbReference type="InterPro" id="IPR018391">
    <property type="entry name" value="PQQ_b-propeller_rpt"/>
</dbReference>
<dbReference type="InterPro" id="IPR043129">
    <property type="entry name" value="ATPase_NBD"/>
</dbReference>
<dbReference type="InterPro" id="IPR002372">
    <property type="entry name" value="PQQ_rpt_dom"/>
</dbReference>
<feature type="domain" description="Pyrrolo-quinoline quinone repeat" evidence="8">
    <location>
        <begin position="732"/>
        <end position="866"/>
    </location>
</feature>
<protein>
    <submittedName>
        <fullName evidence="9">Hsp70 family protein</fullName>
    </submittedName>
</protein>
<keyword evidence="7" id="KW-0472">Membrane</keyword>
<evidence type="ECO:0000313" key="9">
    <source>
        <dbReference type="EMBL" id="MFF5292154.1"/>
    </source>
</evidence>
<feature type="region of interest" description="Disordered" evidence="6">
    <location>
        <begin position="367"/>
        <end position="389"/>
    </location>
</feature>
<dbReference type="EMBL" id="JBIAZU010000004">
    <property type="protein sequence ID" value="MFF5292154.1"/>
    <property type="molecule type" value="Genomic_DNA"/>
</dbReference>
<evidence type="ECO:0000259" key="8">
    <source>
        <dbReference type="Pfam" id="PF13360"/>
    </source>
</evidence>
<dbReference type="InterPro" id="IPR015943">
    <property type="entry name" value="WD40/YVTN_repeat-like_dom_sf"/>
</dbReference>
<accession>A0ABW6WHK9</accession>
<evidence type="ECO:0000256" key="3">
    <source>
        <dbReference type="ARBA" id="ARBA00022840"/>
    </source>
</evidence>
<dbReference type="InterPro" id="IPR013126">
    <property type="entry name" value="Hsp_70_fam"/>
</dbReference>
<feature type="compositionally biased region" description="Low complexity" evidence="6">
    <location>
        <begin position="893"/>
        <end position="929"/>
    </location>
</feature>
<evidence type="ECO:0000256" key="4">
    <source>
        <dbReference type="ARBA" id="ARBA00023016"/>
    </source>
</evidence>
<feature type="compositionally biased region" description="Low complexity" evidence="6">
    <location>
        <begin position="870"/>
        <end position="881"/>
    </location>
</feature>
<reference evidence="9 10" key="1">
    <citation type="submission" date="2024-10" db="EMBL/GenBank/DDBJ databases">
        <title>The Natural Products Discovery Center: Release of the First 8490 Sequenced Strains for Exploring Actinobacteria Biosynthetic Diversity.</title>
        <authorList>
            <person name="Kalkreuter E."/>
            <person name="Kautsar S.A."/>
            <person name="Yang D."/>
            <person name="Bader C.D."/>
            <person name="Teijaro C.N."/>
            <person name="Fluegel L."/>
            <person name="Davis C.M."/>
            <person name="Simpson J.R."/>
            <person name="Lauterbach L."/>
            <person name="Steele A.D."/>
            <person name="Gui C."/>
            <person name="Meng S."/>
            <person name="Li G."/>
            <person name="Viehrig K."/>
            <person name="Ye F."/>
            <person name="Su P."/>
            <person name="Kiefer A.F."/>
            <person name="Nichols A."/>
            <person name="Cepeda A.J."/>
            <person name="Yan W."/>
            <person name="Fan B."/>
            <person name="Jiang Y."/>
            <person name="Adhikari A."/>
            <person name="Zheng C.-J."/>
            <person name="Schuster L."/>
            <person name="Cowan T.M."/>
            <person name="Smanski M.J."/>
            <person name="Chevrette M.G."/>
            <person name="De Carvalho L.P.S."/>
            <person name="Shen B."/>
        </authorList>
    </citation>
    <scope>NUCLEOTIDE SEQUENCE [LARGE SCALE GENOMIC DNA]</scope>
    <source>
        <strain evidence="9 10">NPDC000087</strain>
    </source>
</reference>
<dbReference type="InterPro" id="IPR011047">
    <property type="entry name" value="Quinoprotein_ADH-like_sf"/>
</dbReference>
<keyword evidence="3" id="KW-0067">ATP-binding</keyword>
<evidence type="ECO:0000256" key="5">
    <source>
        <dbReference type="ARBA" id="ARBA00023186"/>
    </source>
</evidence>
<feature type="compositionally biased region" description="Gly residues" evidence="6">
    <location>
        <begin position="435"/>
        <end position="444"/>
    </location>
</feature>
<gene>
    <name evidence="9" type="ORF">ACFY35_22165</name>
</gene>
<name>A0ABW6WHK9_9ACTN</name>
<dbReference type="SUPFAM" id="SSF53067">
    <property type="entry name" value="Actin-like ATPase domain"/>
    <property type="match status" value="2"/>
</dbReference>
<dbReference type="Gene3D" id="3.90.640.10">
    <property type="entry name" value="Actin, Chain A, domain 4"/>
    <property type="match status" value="1"/>
</dbReference>
<proteinExistence type="inferred from homology"/>
<evidence type="ECO:0000256" key="7">
    <source>
        <dbReference type="SAM" id="Phobius"/>
    </source>
</evidence>
<dbReference type="PANTHER" id="PTHR19375">
    <property type="entry name" value="HEAT SHOCK PROTEIN 70KDA"/>
    <property type="match status" value="1"/>
</dbReference>
<organism evidence="9 10">
    <name type="scientific">Paractinoplanes globisporus</name>
    <dbReference type="NCBI Taxonomy" id="113565"/>
    <lineage>
        <taxon>Bacteria</taxon>
        <taxon>Bacillati</taxon>
        <taxon>Actinomycetota</taxon>
        <taxon>Actinomycetes</taxon>
        <taxon>Micromonosporales</taxon>
        <taxon>Micromonosporaceae</taxon>
        <taxon>Paractinoplanes</taxon>
    </lineage>
</organism>
<dbReference type="Gene3D" id="2.130.10.10">
    <property type="entry name" value="YVTN repeat-like/Quinoprotein amine dehydrogenase"/>
    <property type="match status" value="2"/>
</dbReference>
<comment type="similarity">
    <text evidence="1">Belongs to the heat shock protein 70 family.</text>
</comment>
<feature type="transmembrane region" description="Helical" evidence="7">
    <location>
        <begin position="494"/>
        <end position="516"/>
    </location>
</feature>
<feature type="region of interest" description="Disordered" evidence="6">
    <location>
        <begin position="862"/>
        <end position="929"/>
    </location>
</feature>
<dbReference type="InterPro" id="IPR018181">
    <property type="entry name" value="Heat_shock_70_CS"/>
</dbReference>
<dbReference type="Pfam" id="PF13360">
    <property type="entry name" value="PQQ_2"/>
    <property type="match status" value="2"/>
</dbReference>
<keyword evidence="10" id="KW-1185">Reference proteome</keyword>
<dbReference type="SUPFAM" id="SSF50998">
    <property type="entry name" value="Quinoprotein alcohol dehydrogenase-like"/>
    <property type="match status" value="2"/>
</dbReference>